<dbReference type="GO" id="GO:0005524">
    <property type="term" value="F:ATP binding"/>
    <property type="evidence" value="ECO:0007669"/>
    <property type="project" value="UniProtKB-KW"/>
</dbReference>
<reference evidence="5 6" key="1">
    <citation type="submission" date="2016-10" db="EMBL/GenBank/DDBJ databases">
        <title>Draft Genome sequence of Roseomonas sp. strain M3.</title>
        <authorList>
            <person name="Subhash Y."/>
            <person name="Lee S."/>
        </authorList>
    </citation>
    <scope>NUCLEOTIDE SEQUENCE [LARGE SCALE GENOMIC DNA]</scope>
    <source>
        <strain evidence="5 6">M3</strain>
    </source>
</reference>
<sequence>MPGNAGGAPAVLKVAAVTRRFFGVAALDGVGFAVPAGRITGLIGPNGAGKSTLLNVVSGLLRPDAGQVRFEGDDVTGMKPHRLAARGLTRTFQIARGFPKMSVFQHLMLYGPRQPGERLLQAPMWSRAARDREAELAERALAIAGRLRLSPLLDAPVTALSGGQKKLVEIGRTLMAEPRMILLDEPMAGVNPSLGAEIAAHLQALNAEGISLCLVEHDMALIRQLCHHVVVMAEGRTLVTGSFDEVVENAEVQEAYLGRRH</sequence>
<dbReference type="SUPFAM" id="SSF52540">
    <property type="entry name" value="P-loop containing nucleoside triphosphate hydrolases"/>
    <property type="match status" value="1"/>
</dbReference>
<dbReference type="Pfam" id="PF00005">
    <property type="entry name" value="ABC_tran"/>
    <property type="match status" value="1"/>
</dbReference>
<dbReference type="InterPro" id="IPR027417">
    <property type="entry name" value="P-loop_NTPase"/>
</dbReference>
<evidence type="ECO:0000259" key="4">
    <source>
        <dbReference type="PROSITE" id="PS50893"/>
    </source>
</evidence>
<dbReference type="PANTHER" id="PTHR45772:SF9">
    <property type="entry name" value="CONSERVED COMPONENT OF ABC TRANSPORTER FOR NATURAL AMINO ACIDS"/>
    <property type="match status" value="1"/>
</dbReference>
<dbReference type="PROSITE" id="PS50893">
    <property type="entry name" value="ABC_TRANSPORTER_2"/>
    <property type="match status" value="1"/>
</dbReference>
<dbReference type="GO" id="GO:0016887">
    <property type="term" value="F:ATP hydrolysis activity"/>
    <property type="evidence" value="ECO:0007669"/>
    <property type="project" value="InterPro"/>
</dbReference>
<organism evidence="5 6">
    <name type="scientific">Teichococcus deserti</name>
    <dbReference type="NCBI Taxonomy" id="1817963"/>
    <lineage>
        <taxon>Bacteria</taxon>
        <taxon>Pseudomonadati</taxon>
        <taxon>Pseudomonadota</taxon>
        <taxon>Alphaproteobacteria</taxon>
        <taxon>Acetobacterales</taxon>
        <taxon>Roseomonadaceae</taxon>
        <taxon>Roseomonas</taxon>
    </lineage>
</organism>
<dbReference type="Pfam" id="PF12399">
    <property type="entry name" value="BCA_ABC_TP_C"/>
    <property type="match status" value="1"/>
</dbReference>
<comment type="caution">
    <text evidence="5">The sequence shown here is derived from an EMBL/GenBank/DDBJ whole genome shotgun (WGS) entry which is preliminary data.</text>
</comment>
<proteinExistence type="predicted"/>
<feature type="domain" description="ABC transporter" evidence="4">
    <location>
        <begin position="12"/>
        <end position="259"/>
    </location>
</feature>
<dbReference type="InterPro" id="IPR032823">
    <property type="entry name" value="BCA_ABC_TP_C"/>
</dbReference>
<evidence type="ECO:0000256" key="1">
    <source>
        <dbReference type="ARBA" id="ARBA00022448"/>
    </source>
</evidence>
<dbReference type="PANTHER" id="PTHR45772">
    <property type="entry name" value="CONSERVED COMPONENT OF ABC TRANSPORTER FOR NATURAL AMINO ACIDS-RELATED"/>
    <property type="match status" value="1"/>
</dbReference>
<evidence type="ECO:0000313" key="6">
    <source>
        <dbReference type="Proteomes" id="UP000188879"/>
    </source>
</evidence>
<dbReference type="InterPro" id="IPR003439">
    <property type="entry name" value="ABC_transporter-like_ATP-bd"/>
</dbReference>
<dbReference type="InterPro" id="IPR003593">
    <property type="entry name" value="AAA+_ATPase"/>
</dbReference>
<dbReference type="CDD" id="cd03219">
    <property type="entry name" value="ABC_Mj1267_LivG_branched"/>
    <property type="match status" value="1"/>
</dbReference>
<keyword evidence="6" id="KW-1185">Reference proteome</keyword>
<name>A0A1V2H019_9PROT</name>
<dbReference type="SMART" id="SM00382">
    <property type="entry name" value="AAA"/>
    <property type="match status" value="1"/>
</dbReference>
<dbReference type="InterPro" id="IPR017871">
    <property type="entry name" value="ABC_transporter-like_CS"/>
</dbReference>
<keyword evidence="3 5" id="KW-0067">ATP-binding</keyword>
<dbReference type="Proteomes" id="UP000188879">
    <property type="component" value="Unassembled WGS sequence"/>
</dbReference>
<evidence type="ECO:0000256" key="2">
    <source>
        <dbReference type="ARBA" id="ARBA00022741"/>
    </source>
</evidence>
<evidence type="ECO:0000256" key="3">
    <source>
        <dbReference type="ARBA" id="ARBA00022840"/>
    </source>
</evidence>
<evidence type="ECO:0000313" key="5">
    <source>
        <dbReference type="EMBL" id="ONG50816.1"/>
    </source>
</evidence>
<gene>
    <name evidence="5" type="ORF">BKE38_17350</name>
</gene>
<accession>A0A1V2H019</accession>
<dbReference type="Gene3D" id="3.40.50.300">
    <property type="entry name" value="P-loop containing nucleotide triphosphate hydrolases"/>
    <property type="match status" value="1"/>
</dbReference>
<protein>
    <submittedName>
        <fullName evidence="5">ABC transporter ATP-binding protein</fullName>
    </submittedName>
</protein>
<keyword evidence="1" id="KW-0813">Transport</keyword>
<dbReference type="AlphaFoldDB" id="A0A1V2H019"/>
<dbReference type="GO" id="GO:0005886">
    <property type="term" value="C:plasma membrane"/>
    <property type="evidence" value="ECO:0007669"/>
    <property type="project" value="TreeGrafter"/>
</dbReference>
<dbReference type="PROSITE" id="PS00211">
    <property type="entry name" value="ABC_TRANSPORTER_1"/>
    <property type="match status" value="1"/>
</dbReference>
<dbReference type="InterPro" id="IPR051120">
    <property type="entry name" value="ABC_AA/LPS_Transport"/>
</dbReference>
<dbReference type="EMBL" id="MLCO01000179">
    <property type="protein sequence ID" value="ONG50816.1"/>
    <property type="molecule type" value="Genomic_DNA"/>
</dbReference>
<keyword evidence="2" id="KW-0547">Nucleotide-binding</keyword>